<dbReference type="PANTHER" id="PTHR37812">
    <property type="entry name" value="MU-LIKE PROPHAGE FLUMU PROTEIN C"/>
    <property type="match status" value="1"/>
</dbReference>
<dbReference type="PANTHER" id="PTHR37812:SF1">
    <property type="entry name" value="MU-LIKE PROPHAGE FLUMU PROTEIN C"/>
    <property type="match status" value="1"/>
</dbReference>
<dbReference type="InterPro" id="IPR052411">
    <property type="entry name" value="c-mor_Regulatory_Protein"/>
</dbReference>
<dbReference type="SUPFAM" id="SSF46689">
    <property type="entry name" value="Homeodomain-like"/>
    <property type="match status" value="1"/>
</dbReference>
<gene>
    <name evidence="2" type="ORF">EDC18_102220</name>
</gene>
<evidence type="ECO:0000313" key="2">
    <source>
        <dbReference type="EMBL" id="TCT16203.1"/>
    </source>
</evidence>
<name>A0A4R3MML6_9FIRM</name>
<dbReference type="InterPro" id="IPR049739">
    <property type="entry name" value="YraL-like"/>
</dbReference>
<dbReference type="AlphaFoldDB" id="A0A4R3MML6"/>
<dbReference type="Gene3D" id="1.10.10.60">
    <property type="entry name" value="Homeodomain-like"/>
    <property type="match status" value="1"/>
</dbReference>
<protein>
    <submittedName>
        <fullName evidence="2">Mor transcription activator family protein</fullName>
    </submittedName>
</protein>
<evidence type="ECO:0000259" key="1">
    <source>
        <dbReference type="Pfam" id="PF08765"/>
    </source>
</evidence>
<keyword evidence="3" id="KW-1185">Reference proteome</keyword>
<sequence>MSYKKASDILPKELIDIIQKYVDGEYIYIPRKEDNRKSWGDKTRSKNEVYERNLTIYSKYKSGISVKKLAETYYLSPNWIHRIISKLNRE</sequence>
<dbReference type="EMBL" id="SMAL01000002">
    <property type="protein sequence ID" value="TCT16203.1"/>
    <property type="molecule type" value="Genomic_DNA"/>
</dbReference>
<dbReference type="InterPro" id="IPR014875">
    <property type="entry name" value="Mor_transcription_activator"/>
</dbReference>
<accession>A0A4R3MML6</accession>
<dbReference type="NCBIfam" id="NF040785">
    <property type="entry name" value="CD3324_fam"/>
    <property type="match status" value="1"/>
</dbReference>
<dbReference type="OrthoDB" id="9800398at2"/>
<dbReference type="Pfam" id="PF08765">
    <property type="entry name" value="Mor"/>
    <property type="match status" value="1"/>
</dbReference>
<dbReference type="Proteomes" id="UP000294902">
    <property type="component" value="Unassembled WGS sequence"/>
</dbReference>
<proteinExistence type="predicted"/>
<dbReference type="InterPro" id="IPR009057">
    <property type="entry name" value="Homeodomain-like_sf"/>
</dbReference>
<reference evidence="2 3" key="1">
    <citation type="submission" date="2019-03" db="EMBL/GenBank/DDBJ databases">
        <title>Genomic Encyclopedia of Type Strains, Phase IV (KMG-IV): sequencing the most valuable type-strain genomes for metagenomic binning, comparative biology and taxonomic classification.</title>
        <authorList>
            <person name="Goeker M."/>
        </authorList>
    </citation>
    <scope>NUCLEOTIDE SEQUENCE [LARGE SCALE GENOMIC DNA]</scope>
    <source>
        <strain evidence="2 3">DSM 24629</strain>
    </source>
</reference>
<feature type="domain" description="Mor transcription activator" evidence="1">
    <location>
        <begin position="8"/>
        <end position="89"/>
    </location>
</feature>
<organism evidence="2 3">
    <name type="scientific">Natranaerovirga pectinivora</name>
    <dbReference type="NCBI Taxonomy" id="682400"/>
    <lineage>
        <taxon>Bacteria</taxon>
        <taxon>Bacillati</taxon>
        <taxon>Bacillota</taxon>
        <taxon>Clostridia</taxon>
        <taxon>Lachnospirales</taxon>
        <taxon>Natranaerovirgaceae</taxon>
        <taxon>Natranaerovirga</taxon>
    </lineage>
</organism>
<evidence type="ECO:0000313" key="3">
    <source>
        <dbReference type="Proteomes" id="UP000294902"/>
    </source>
</evidence>
<dbReference type="RefSeq" id="WP_132250424.1">
    <property type="nucleotide sequence ID" value="NZ_SMAL01000002.1"/>
</dbReference>
<comment type="caution">
    <text evidence="2">The sequence shown here is derived from an EMBL/GenBank/DDBJ whole genome shotgun (WGS) entry which is preliminary data.</text>
</comment>